<dbReference type="EMBL" id="CP060139">
    <property type="protein sequence ID" value="QNR24844.1"/>
    <property type="molecule type" value="Genomic_DNA"/>
</dbReference>
<dbReference type="PANTHER" id="PTHR48101:SF1">
    <property type="entry name" value="METHYLMALONYL-COA MUTASE, LARGE SUBUNIT"/>
    <property type="match status" value="1"/>
</dbReference>
<dbReference type="Pfam" id="PF01642">
    <property type="entry name" value="MM_CoA_mutase"/>
    <property type="match status" value="1"/>
</dbReference>
<dbReference type="InterPro" id="IPR016176">
    <property type="entry name" value="Cbl-dep_enz_cat"/>
</dbReference>
<dbReference type="SUPFAM" id="SSF51703">
    <property type="entry name" value="Cobalamin (vitamin B12)-dependent enzymes"/>
    <property type="match status" value="1"/>
</dbReference>
<feature type="domain" description="Methylmalonyl-CoA mutase alpha/beta chain catalytic" evidence="1">
    <location>
        <begin position="104"/>
        <end position="434"/>
    </location>
</feature>
<dbReference type="Gene3D" id="3.20.20.240">
    <property type="entry name" value="Methylmalonyl-CoA mutase"/>
    <property type="match status" value="1"/>
</dbReference>
<gene>
    <name evidence="2" type="ORF">H4K34_03105</name>
</gene>
<protein>
    <recommendedName>
        <fullName evidence="1">Methylmalonyl-CoA mutase alpha/beta chain catalytic domain-containing protein</fullName>
    </recommendedName>
</protein>
<evidence type="ECO:0000259" key="1">
    <source>
        <dbReference type="Pfam" id="PF01642"/>
    </source>
</evidence>
<reference evidence="2 3" key="1">
    <citation type="submission" date="2020-08" db="EMBL/GenBank/DDBJ databases">
        <title>Croceimicrobium hydrocarbonivorans gen. nov., sp. nov., a novel marine bacterium isolated from a bacterial consortium that degrades polyethylene terephthalate.</title>
        <authorList>
            <person name="Liu R."/>
        </authorList>
    </citation>
    <scope>NUCLEOTIDE SEQUENCE [LARGE SCALE GENOMIC DNA]</scope>
    <source>
        <strain evidence="2 3">A20-9</strain>
    </source>
</reference>
<dbReference type="GO" id="GO:0031419">
    <property type="term" value="F:cobalamin binding"/>
    <property type="evidence" value="ECO:0007669"/>
    <property type="project" value="InterPro"/>
</dbReference>
<organism evidence="2 3">
    <name type="scientific">Croceimicrobium hydrocarbonivorans</name>
    <dbReference type="NCBI Taxonomy" id="2761580"/>
    <lineage>
        <taxon>Bacteria</taxon>
        <taxon>Pseudomonadati</taxon>
        <taxon>Bacteroidota</taxon>
        <taxon>Flavobacteriia</taxon>
        <taxon>Flavobacteriales</taxon>
        <taxon>Owenweeksiaceae</taxon>
        <taxon>Croceimicrobium</taxon>
    </lineage>
</organism>
<dbReference type="Proteomes" id="UP000516305">
    <property type="component" value="Chromosome"/>
</dbReference>
<sequence>MSETKLFSEFSASTEAEWKAKIEKDLRGKAYEELVRMSPDGIPIQPIYSTESTEIHQQALKEHPKWDNVIEILVLDAEKANEEALNYLNRGATSLLFYLPGKVDLKTLLKDIQLEYICSNFVIEGHTEYYRDSFQQLIAERALDEEELEGSFNFDPLENLARTGNWFQNEESDFQALQALQQAEFKGMRSLAINANLFANAGASPAQQIGIALSMAYEYVYRLDLKNSRGFWINFAIGSDYFSEIAKLRAFRRVWQQWQAELGFEQKEVRIYAETSLRNKSLLDKYNNLIRTTAEAMAAVIGGATEVCVKGFGEPLEDLGFFPRRLALNQLNLLQHECRFDQVRDMGAGNYWVENLTDALAEKGWAFFQEIEAEGGYVAALKSNWLQNQISEMAQAEQDRFDSGELKMIGVNIYRKDQEEFSEEVRNALARPKAEKNGIVQPIEAKRLAESLEKEIILEKA</sequence>
<accession>A0A7H0VGJ6</accession>
<evidence type="ECO:0000313" key="3">
    <source>
        <dbReference type="Proteomes" id="UP000516305"/>
    </source>
</evidence>
<dbReference type="KEGG" id="chyd:H4K34_03105"/>
<dbReference type="GO" id="GO:0016866">
    <property type="term" value="F:intramolecular transferase activity"/>
    <property type="evidence" value="ECO:0007669"/>
    <property type="project" value="InterPro"/>
</dbReference>
<dbReference type="PANTHER" id="PTHR48101">
    <property type="entry name" value="METHYLMALONYL-COA MUTASE, MITOCHONDRIAL-RELATED"/>
    <property type="match status" value="1"/>
</dbReference>
<dbReference type="InterPro" id="IPR006099">
    <property type="entry name" value="MeMalonylCoA_mutase_a/b_cat"/>
</dbReference>
<dbReference type="RefSeq" id="WP_210759371.1">
    <property type="nucleotide sequence ID" value="NZ_CP060139.1"/>
</dbReference>
<name>A0A7H0VGJ6_9FLAO</name>
<keyword evidence="3" id="KW-1185">Reference proteome</keyword>
<dbReference type="AlphaFoldDB" id="A0A7H0VGJ6"/>
<proteinExistence type="predicted"/>
<evidence type="ECO:0000313" key="2">
    <source>
        <dbReference type="EMBL" id="QNR24844.1"/>
    </source>
</evidence>